<dbReference type="AlphaFoldDB" id="A0A6J7SG24"/>
<dbReference type="InterPro" id="IPR041657">
    <property type="entry name" value="HTH_17"/>
</dbReference>
<evidence type="ECO:0000313" key="2">
    <source>
        <dbReference type="EMBL" id="CAB5039792.1"/>
    </source>
</evidence>
<protein>
    <submittedName>
        <fullName evidence="2">Unannotated protein</fullName>
    </submittedName>
</protein>
<organism evidence="2">
    <name type="scientific">freshwater metagenome</name>
    <dbReference type="NCBI Taxonomy" id="449393"/>
    <lineage>
        <taxon>unclassified sequences</taxon>
        <taxon>metagenomes</taxon>
        <taxon>ecological metagenomes</taxon>
    </lineage>
</organism>
<dbReference type="GO" id="GO:0003677">
    <property type="term" value="F:DNA binding"/>
    <property type="evidence" value="ECO:0007669"/>
    <property type="project" value="InterPro"/>
</dbReference>
<feature type="domain" description="Helix-turn-helix" evidence="1">
    <location>
        <begin position="2"/>
        <end position="38"/>
    </location>
</feature>
<dbReference type="EMBL" id="CAFBPZ010000069">
    <property type="protein sequence ID" value="CAB5039792.1"/>
    <property type="molecule type" value="Genomic_DNA"/>
</dbReference>
<accession>A0A6J7SG24</accession>
<dbReference type="Pfam" id="PF12728">
    <property type="entry name" value="HTH_17"/>
    <property type="match status" value="1"/>
</dbReference>
<reference evidence="2" key="1">
    <citation type="submission" date="2020-05" db="EMBL/GenBank/DDBJ databases">
        <authorList>
            <person name="Chiriac C."/>
            <person name="Salcher M."/>
            <person name="Ghai R."/>
            <person name="Kavagutti S V."/>
        </authorList>
    </citation>
    <scope>NUCLEOTIDE SEQUENCE</scope>
</reference>
<sequence>MRVSKMTVYRLVHHGELTAVRVGRSFRVPEQAVHDYLRDSFVETA</sequence>
<dbReference type="NCBIfam" id="TIGR01764">
    <property type="entry name" value="excise"/>
    <property type="match status" value="1"/>
</dbReference>
<name>A0A6J7SG24_9ZZZZ</name>
<proteinExistence type="predicted"/>
<evidence type="ECO:0000259" key="1">
    <source>
        <dbReference type="Pfam" id="PF12728"/>
    </source>
</evidence>
<dbReference type="InterPro" id="IPR010093">
    <property type="entry name" value="SinI_DNA-bd"/>
</dbReference>
<gene>
    <name evidence="2" type="ORF">UFOPK4237_01043</name>
</gene>